<keyword evidence="2" id="KW-1185">Reference proteome</keyword>
<organism evidence="1 2">
    <name type="scientific">Piromyces finnis</name>
    <dbReference type="NCBI Taxonomy" id="1754191"/>
    <lineage>
        <taxon>Eukaryota</taxon>
        <taxon>Fungi</taxon>
        <taxon>Fungi incertae sedis</taxon>
        <taxon>Chytridiomycota</taxon>
        <taxon>Chytridiomycota incertae sedis</taxon>
        <taxon>Neocallimastigomycetes</taxon>
        <taxon>Neocallimastigales</taxon>
        <taxon>Neocallimastigaceae</taxon>
        <taxon>Piromyces</taxon>
    </lineage>
</organism>
<dbReference type="EMBL" id="MCFH01000070">
    <property type="protein sequence ID" value="ORX42163.1"/>
    <property type="molecule type" value="Genomic_DNA"/>
</dbReference>
<evidence type="ECO:0000313" key="1">
    <source>
        <dbReference type="EMBL" id="ORX42163.1"/>
    </source>
</evidence>
<dbReference type="AlphaFoldDB" id="A0A1Y1UX02"/>
<dbReference type="STRING" id="1754191.A0A1Y1UX02"/>
<gene>
    <name evidence="1" type="ORF">BCR36DRAFT_465718</name>
</gene>
<reference evidence="1 2" key="2">
    <citation type="submission" date="2016-08" db="EMBL/GenBank/DDBJ databases">
        <title>Pervasive Adenine N6-methylation of Active Genes in Fungi.</title>
        <authorList>
            <consortium name="DOE Joint Genome Institute"/>
            <person name="Mondo S.J."/>
            <person name="Dannebaum R.O."/>
            <person name="Kuo R.C."/>
            <person name="Labutti K."/>
            <person name="Haridas S."/>
            <person name="Kuo A."/>
            <person name="Salamov A."/>
            <person name="Ahrendt S.R."/>
            <person name="Lipzen A."/>
            <person name="Sullivan W."/>
            <person name="Andreopoulos W.B."/>
            <person name="Clum A."/>
            <person name="Lindquist E."/>
            <person name="Daum C."/>
            <person name="Ramamoorthy G.K."/>
            <person name="Gryganskyi A."/>
            <person name="Culley D."/>
            <person name="Magnuson J.K."/>
            <person name="James T.Y."/>
            <person name="O'Malley M.A."/>
            <person name="Stajich J.E."/>
            <person name="Spatafora J.W."/>
            <person name="Visel A."/>
            <person name="Grigoriev I.V."/>
        </authorList>
    </citation>
    <scope>NUCLEOTIDE SEQUENCE [LARGE SCALE GENOMIC DNA]</scope>
    <source>
        <strain evidence="2">finn</strain>
    </source>
</reference>
<dbReference type="OrthoDB" id="10639562at2759"/>
<protein>
    <submittedName>
        <fullName evidence="1">Uncharacterized protein</fullName>
    </submittedName>
</protein>
<reference evidence="1 2" key="1">
    <citation type="submission" date="2016-08" db="EMBL/GenBank/DDBJ databases">
        <title>Genomes of anaerobic fungi encode conserved fungal cellulosomes for biomass hydrolysis.</title>
        <authorList>
            <consortium name="DOE Joint Genome Institute"/>
            <person name="Haitjema C.H."/>
            <person name="Gilmore S.P."/>
            <person name="Henske J.K."/>
            <person name="Solomon K.V."/>
            <person name="De Groot R."/>
            <person name="Kuo A."/>
            <person name="Mondo S.J."/>
            <person name="Salamov A.A."/>
            <person name="Labutti K."/>
            <person name="Zhao Z."/>
            <person name="Chiniquy J."/>
            <person name="Barry K."/>
            <person name="Brewer H.M."/>
            <person name="Purvine S.O."/>
            <person name="Wright A.T."/>
            <person name="Boxma B."/>
            <person name="Van Alen T."/>
            <person name="Hackstein J.H."/>
            <person name="Baker S.E."/>
            <person name="Grigoriev I.V."/>
            <person name="O'Malley M.A."/>
        </authorList>
    </citation>
    <scope>NUCLEOTIDE SEQUENCE [LARGE SCALE GENOMIC DNA]</scope>
    <source>
        <strain evidence="2">finn</strain>
    </source>
</reference>
<sequence>MRNKSESILKVDEFNNSFKDKSIFLFIANIELENDEDWIKIEFDYNKEIFQSKSSISIKRYQQKFVYSMSYIVIDKNKGIIKKMCNKFKNNNESKNFIINKYGLSNMQKFIIYKEYLIREKLDLLVLYLLEEKVKELLNNILSSLIKKNEIRIRKDINININPYKKIIDKFDLYNSDDINRENILFFLLIYNQIYHIKNFNDIYVKIQKKKEILNFIRKNKNIFSNLKCENLKMIYEKANKEETSINDVLILASNSNEYISFFCSVKKDIINKCVKIKFDKIPELDGKTNIKLLESFINELIEMNVQLEKSDYDTIERKFLMLINVLKTKEEDYNKLNELKNIILKYDDTNIPLFKKILEKVYNALHDLGKSLIEKHKWNNIEILNYLQEDVKVSYKEHKSDPRIASLIKFINLDEINEDFCKKFIGNINDPYDYKKQFNKNYNVFISSLVKNAKTYNHLTKLYKIFNIESIPRQSEDIIKNLVDIFGKDLERNGMEFCEIEIIIYTLYKLVSDNRDYCAKSIIKNTKNVLNEREVNHLFLFIIDNFSDDISESLCEKLIININDMSDNKVIETLKQTKSEKIKIKIIEKLESKVIKEEDVFNVGLTDELELLQNIIKLNDLQKDNKNFINVSYIKKTREVVNNIIKKLRNLEFCMNQIESMYNLYEKEIDKNRNLLQDRFQILSFGDIENITTLYERTVNTMNYCITKSREIDEIINVFSNYYPNEKHDIIDNYKELKKQIINNPICDFPDDGRLEIYNFKNIYHEAHQITKFKNSKIFIIINEIKKKEFEGYNDEIFIFEETKNEFLNLKVLFNSKTENKIKLDLLESIIKDIEKSEVEKEVNILLDILDIEKTQENRVIEKLSLLKNKDNFKLNGENLRAIFRENKTNLENYSSLYDLIKINDSLNLLNLNILDLNSNDSIIALEVMDKMYEEPKLMEFIKDKQICDVHSMGEFIDDSEDNYLTYNDIDQLETCIEFQKELTKKKYKCEVSYKNNGKYVIKNYDELSELRTIALLKKGEVYDEFANIITNIQDILKLLKTISSKGYFEDIEYTIDIKNGNALASKSKYNDKNETLTEVINELN</sequence>
<proteinExistence type="predicted"/>
<accession>A0A1Y1UX02</accession>
<evidence type="ECO:0000313" key="2">
    <source>
        <dbReference type="Proteomes" id="UP000193719"/>
    </source>
</evidence>
<dbReference type="Proteomes" id="UP000193719">
    <property type="component" value="Unassembled WGS sequence"/>
</dbReference>
<name>A0A1Y1UX02_9FUNG</name>
<comment type="caution">
    <text evidence="1">The sequence shown here is derived from an EMBL/GenBank/DDBJ whole genome shotgun (WGS) entry which is preliminary data.</text>
</comment>